<dbReference type="Proteomes" id="UP000676996">
    <property type="component" value="Unassembled WGS sequence"/>
</dbReference>
<dbReference type="Gene3D" id="3.40.50.10090">
    <property type="match status" value="1"/>
</dbReference>
<comment type="caution">
    <text evidence="2">The sequence shown here is derived from an EMBL/GenBank/DDBJ whole genome shotgun (WGS) entry which is preliminary data.</text>
</comment>
<dbReference type="EMBL" id="JAGRQC010000003">
    <property type="protein sequence ID" value="MBR0553023.1"/>
    <property type="molecule type" value="Genomic_DNA"/>
</dbReference>
<evidence type="ECO:0000313" key="2">
    <source>
        <dbReference type="EMBL" id="MBR0553023.1"/>
    </source>
</evidence>
<evidence type="ECO:0000259" key="1">
    <source>
        <dbReference type="Pfam" id="PF02602"/>
    </source>
</evidence>
<proteinExistence type="predicted"/>
<dbReference type="AlphaFoldDB" id="A0A8T4IEP3"/>
<sequence length="223" mass="22873">MSRPVAVLRPEPGNAATAGRLRAVGIEPICLPLFAVRPLPWSLPHGAHDALILTSANAVRQAGDQLTSLASLPVYAVGPQTAEAAHAAGLRVAHTGDGDGEALCRAASDQGVSAALHLCGREHRLRVGGPIRTVVPVYASDATALAGHAAAQLNGSVAMVHSARAGRRLAEVADRFEIDRSGIVIAAISERAATAAGSGWAAVETANRPDDDHLVALARRLAD</sequence>
<keyword evidence="3" id="KW-1185">Reference proteome</keyword>
<dbReference type="InterPro" id="IPR036108">
    <property type="entry name" value="4pyrrol_syn_uPrphyn_synt_sf"/>
</dbReference>
<organism evidence="2 3">
    <name type="scientific">Stakelama marina</name>
    <dbReference type="NCBI Taxonomy" id="2826939"/>
    <lineage>
        <taxon>Bacteria</taxon>
        <taxon>Pseudomonadati</taxon>
        <taxon>Pseudomonadota</taxon>
        <taxon>Alphaproteobacteria</taxon>
        <taxon>Sphingomonadales</taxon>
        <taxon>Sphingomonadaceae</taxon>
        <taxon>Stakelama</taxon>
    </lineage>
</organism>
<dbReference type="RefSeq" id="WP_284054273.1">
    <property type="nucleotide sequence ID" value="NZ_JAGRQC010000003.1"/>
</dbReference>
<dbReference type="Pfam" id="PF02602">
    <property type="entry name" value="HEM4"/>
    <property type="match status" value="1"/>
</dbReference>
<gene>
    <name evidence="2" type="ORF">J7S20_10945</name>
</gene>
<dbReference type="InterPro" id="IPR003754">
    <property type="entry name" value="4pyrrol_synth_uPrphyn_synth"/>
</dbReference>
<dbReference type="GO" id="GO:0033014">
    <property type="term" value="P:tetrapyrrole biosynthetic process"/>
    <property type="evidence" value="ECO:0007669"/>
    <property type="project" value="InterPro"/>
</dbReference>
<dbReference type="SUPFAM" id="SSF69618">
    <property type="entry name" value="HemD-like"/>
    <property type="match status" value="1"/>
</dbReference>
<accession>A0A8T4IEP3</accession>
<reference evidence="2" key="1">
    <citation type="submission" date="2021-04" db="EMBL/GenBank/DDBJ databases">
        <title>Ouciella asimina sp. nov., isolated from the surface seawater in the hydrothermal field of Okinawa Trough.</title>
        <authorList>
            <person name="Shuang W."/>
        </authorList>
    </citation>
    <scope>NUCLEOTIDE SEQUENCE</scope>
    <source>
        <strain evidence="2">LXI357</strain>
    </source>
</reference>
<feature type="domain" description="Tetrapyrrole biosynthesis uroporphyrinogen III synthase" evidence="1">
    <location>
        <begin position="17"/>
        <end position="216"/>
    </location>
</feature>
<protein>
    <submittedName>
        <fullName evidence="2">Uroporphyrinogen-III synthase</fullName>
    </submittedName>
</protein>
<name>A0A8T4IEP3_9SPHN</name>
<dbReference type="CDD" id="cd06578">
    <property type="entry name" value="HemD"/>
    <property type="match status" value="1"/>
</dbReference>
<evidence type="ECO:0000313" key="3">
    <source>
        <dbReference type="Proteomes" id="UP000676996"/>
    </source>
</evidence>
<dbReference type="GO" id="GO:0004852">
    <property type="term" value="F:uroporphyrinogen-III synthase activity"/>
    <property type="evidence" value="ECO:0007669"/>
    <property type="project" value="InterPro"/>
</dbReference>